<comment type="function">
    <text evidence="11">Catalyzes a salvage reaction resulting in the formation of AMP, that is energically less costly than de novo synthesis.</text>
</comment>
<evidence type="ECO:0000256" key="5">
    <source>
        <dbReference type="ARBA" id="ARBA00011738"/>
    </source>
</evidence>
<dbReference type="PANTHER" id="PTHR11776">
    <property type="entry name" value="ADENINE PHOSPHORIBOSYLTRANSFERASE"/>
    <property type="match status" value="1"/>
</dbReference>
<dbReference type="FunFam" id="3.40.50.2020:FF:000021">
    <property type="entry name" value="Adenine phosphoribosyltransferase"/>
    <property type="match status" value="1"/>
</dbReference>
<dbReference type="CDD" id="cd06223">
    <property type="entry name" value="PRTases_typeI"/>
    <property type="match status" value="1"/>
</dbReference>
<dbReference type="RefSeq" id="WP_146956535.1">
    <property type="nucleotide sequence ID" value="NZ_CP042467.1"/>
</dbReference>
<organism evidence="13 14">
    <name type="scientific">Microvenator marinus</name>
    <dbReference type="NCBI Taxonomy" id="2600177"/>
    <lineage>
        <taxon>Bacteria</taxon>
        <taxon>Deltaproteobacteria</taxon>
        <taxon>Bradymonadales</taxon>
        <taxon>Microvenatoraceae</taxon>
        <taxon>Microvenator</taxon>
    </lineage>
</organism>
<evidence type="ECO:0000256" key="8">
    <source>
        <dbReference type="ARBA" id="ARBA00022676"/>
    </source>
</evidence>
<dbReference type="InterPro" id="IPR000836">
    <property type="entry name" value="PRTase_dom"/>
</dbReference>
<dbReference type="Pfam" id="PF00156">
    <property type="entry name" value="Pribosyltran"/>
    <property type="match status" value="1"/>
</dbReference>
<gene>
    <name evidence="11" type="primary">apt</name>
    <name evidence="13" type="ORF">FRD01_00230</name>
</gene>
<dbReference type="PANTHER" id="PTHR11776:SF7">
    <property type="entry name" value="PHOSPHORIBOSYLTRANSFERASE DOMAIN-CONTAINING PROTEIN"/>
    <property type="match status" value="1"/>
</dbReference>
<keyword evidence="8 11" id="KW-0328">Glycosyltransferase</keyword>
<dbReference type="InterPro" id="IPR050120">
    <property type="entry name" value="Adenine_PRTase"/>
</dbReference>
<evidence type="ECO:0000256" key="2">
    <source>
        <dbReference type="ARBA" id="ARBA00004496"/>
    </source>
</evidence>
<evidence type="ECO:0000256" key="9">
    <source>
        <dbReference type="ARBA" id="ARBA00022679"/>
    </source>
</evidence>
<dbReference type="InterPro" id="IPR005764">
    <property type="entry name" value="Ade_phspho_trans"/>
</dbReference>
<dbReference type="HAMAP" id="MF_00004">
    <property type="entry name" value="Aden_phosphoribosyltr"/>
    <property type="match status" value="1"/>
</dbReference>
<evidence type="ECO:0000256" key="11">
    <source>
        <dbReference type="HAMAP-Rule" id="MF_00004"/>
    </source>
</evidence>
<dbReference type="NCBIfam" id="TIGR01090">
    <property type="entry name" value="apt"/>
    <property type="match status" value="1"/>
</dbReference>
<evidence type="ECO:0000256" key="3">
    <source>
        <dbReference type="ARBA" id="ARBA00004659"/>
    </source>
</evidence>
<dbReference type="AlphaFoldDB" id="A0A5B8XJI3"/>
<comment type="catalytic activity">
    <reaction evidence="1 11">
        <text>AMP + diphosphate = 5-phospho-alpha-D-ribose 1-diphosphate + adenine</text>
        <dbReference type="Rhea" id="RHEA:16609"/>
        <dbReference type="ChEBI" id="CHEBI:16708"/>
        <dbReference type="ChEBI" id="CHEBI:33019"/>
        <dbReference type="ChEBI" id="CHEBI:58017"/>
        <dbReference type="ChEBI" id="CHEBI:456215"/>
        <dbReference type="EC" id="2.4.2.7"/>
    </reaction>
</comment>
<sequence length="176" mass="19325">MKNELADRVSAAIRDVPDFPKPGILFKDITPVLQDGDLFNTVIHYFCERYESLNITKVVGIESRGFIFASAIAHELSTGLVLIRKPGKLPYQTIGVDYSLEYGTDRVEMHVDAVQKNERIVIVDDLLATGGTMGAGIELCKKAGANVVEAGFLIQLDFLDGVKNLHGVPTHSLIHF</sequence>
<dbReference type="EMBL" id="CP042467">
    <property type="protein sequence ID" value="QED25715.1"/>
    <property type="molecule type" value="Genomic_DNA"/>
</dbReference>
<dbReference type="GO" id="GO:0006166">
    <property type="term" value="P:purine ribonucleoside salvage"/>
    <property type="evidence" value="ECO:0007669"/>
    <property type="project" value="UniProtKB-UniRule"/>
</dbReference>
<keyword evidence="14" id="KW-1185">Reference proteome</keyword>
<dbReference type="SUPFAM" id="SSF53271">
    <property type="entry name" value="PRTase-like"/>
    <property type="match status" value="1"/>
</dbReference>
<dbReference type="GO" id="GO:0005737">
    <property type="term" value="C:cytoplasm"/>
    <property type="evidence" value="ECO:0007669"/>
    <property type="project" value="UniProtKB-SubCell"/>
</dbReference>
<keyword evidence="10 11" id="KW-0660">Purine salvage</keyword>
<evidence type="ECO:0000256" key="10">
    <source>
        <dbReference type="ARBA" id="ARBA00022726"/>
    </source>
</evidence>
<evidence type="ECO:0000256" key="4">
    <source>
        <dbReference type="ARBA" id="ARBA00008391"/>
    </source>
</evidence>
<keyword evidence="7 11" id="KW-0963">Cytoplasm</keyword>
<dbReference type="GO" id="GO:0044209">
    <property type="term" value="P:AMP salvage"/>
    <property type="evidence" value="ECO:0007669"/>
    <property type="project" value="UniProtKB-UniRule"/>
</dbReference>
<dbReference type="GO" id="GO:0003999">
    <property type="term" value="F:adenine phosphoribosyltransferase activity"/>
    <property type="evidence" value="ECO:0007669"/>
    <property type="project" value="UniProtKB-UniRule"/>
</dbReference>
<dbReference type="KEGG" id="bbae:FRD01_00230"/>
<evidence type="ECO:0000313" key="13">
    <source>
        <dbReference type="EMBL" id="QED25715.1"/>
    </source>
</evidence>
<feature type="domain" description="Phosphoribosyltransferase" evidence="12">
    <location>
        <begin position="39"/>
        <end position="154"/>
    </location>
</feature>
<dbReference type="OrthoDB" id="9803963at2"/>
<dbReference type="NCBIfam" id="NF002636">
    <property type="entry name" value="PRK02304.1-5"/>
    <property type="match status" value="1"/>
</dbReference>
<dbReference type="Proteomes" id="UP000321595">
    <property type="component" value="Chromosome"/>
</dbReference>
<name>A0A5B8XJI3_9DELT</name>
<dbReference type="GO" id="GO:0006168">
    <property type="term" value="P:adenine salvage"/>
    <property type="evidence" value="ECO:0007669"/>
    <property type="project" value="InterPro"/>
</dbReference>
<evidence type="ECO:0000259" key="12">
    <source>
        <dbReference type="Pfam" id="PF00156"/>
    </source>
</evidence>
<comment type="subunit">
    <text evidence="5 11">Homodimer.</text>
</comment>
<comment type="subcellular location">
    <subcellularLocation>
        <location evidence="2 11">Cytoplasm</location>
    </subcellularLocation>
</comment>
<dbReference type="NCBIfam" id="NF002634">
    <property type="entry name" value="PRK02304.1-3"/>
    <property type="match status" value="1"/>
</dbReference>
<protein>
    <recommendedName>
        <fullName evidence="6 11">Adenine phosphoribosyltransferase</fullName>
        <shortName evidence="11">APRT</shortName>
        <ecNumber evidence="6 11">2.4.2.7</ecNumber>
    </recommendedName>
</protein>
<reference evidence="13 14" key="1">
    <citation type="submission" date="2019-08" db="EMBL/GenBank/DDBJ databases">
        <authorList>
            <person name="Liang Q."/>
        </authorList>
    </citation>
    <scope>NUCLEOTIDE SEQUENCE [LARGE SCALE GENOMIC DNA]</scope>
    <source>
        <strain evidence="13 14">V1718</strain>
    </source>
</reference>
<comment type="pathway">
    <text evidence="3 11">Purine metabolism; AMP biosynthesis via salvage pathway; AMP from adenine: step 1/1.</text>
</comment>
<dbReference type="EC" id="2.4.2.7" evidence="6 11"/>
<keyword evidence="9 11" id="KW-0808">Transferase</keyword>
<dbReference type="Gene3D" id="3.40.50.2020">
    <property type="match status" value="1"/>
</dbReference>
<evidence type="ECO:0000256" key="6">
    <source>
        <dbReference type="ARBA" id="ARBA00011893"/>
    </source>
</evidence>
<accession>A0A5B8XJI3</accession>
<evidence type="ECO:0000256" key="1">
    <source>
        <dbReference type="ARBA" id="ARBA00000868"/>
    </source>
</evidence>
<dbReference type="InterPro" id="IPR029057">
    <property type="entry name" value="PRTase-like"/>
</dbReference>
<dbReference type="UniPathway" id="UPA00588">
    <property type="reaction ID" value="UER00646"/>
</dbReference>
<comment type="similarity">
    <text evidence="4 11">Belongs to the purine/pyrimidine phosphoribosyltransferase family.</text>
</comment>
<evidence type="ECO:0000256" key="7">
    <source>
        <dbReference type="ARBA" id="ARBA00022490"/>
    </source>
</evidence>
<evidence type="ECO:0000313" key="14">
    <source>
        <dbReference type="Proteomes" id="UP000321595"/>
    </source>
</evidence>
<proteinExistence type="inferred from homology"/>